<dbReference type="InterPro" id="IPR036291">
    <property type="entry name" value="NAD(P)-bd_dom_sf"/>
</dbReference>
<dbReference type="AlphaFoldDB" id="A0A6N7Z7I2"/>
<dbReference type="Gene3D" id="3.90.180.10">
    <property type="entry name" value="Medium-chain alcohol dehydrogenases, catalytic domain"/>
    <property type="match status" value="1"/>
</dbReference>
<organism evidence="3 4">
    <name type="scientific">Amycolatopsis pithecellobii</name>
    <dbReference type="NCBI Taxonomy" id="664692"/>
    <lineage>
        <taxon>Bacteria</taxon>
        <taxon>Bacillati</taxon>
        <taxon>Actinomycetota</taxon>
        <taxon>Actinomycetes</taxon>
        <taxon>Pseudonocardiales</taxon>
        <taxon>Pseudonocardiaceae</taxon>
        <taxon>Amycolatopsis</taxon>
    </lineage>
</organism>
<keyword evidence="1" id="KW-0521">NADP</keyword>
<dbReference type="RefSeq" id="WP_312868509.1">
    <property type="nucleotide sequence ID" value="NZ_WMBA01000045.1"/>
</dbReference>
<dbReference type="Pfam" id="PF13602">
    <property type="entry name" value="ADH_zinc_N_2"/>
    <property type="match status" value="1"/>
</dbReference>
<evidence type="ECO:0000313" key="4">
    <source>
        <dbReference type="Proteomes" id="UP000440096"/>
    </source>
</evidence>
<dbReference type="InterPro" id="IPR020843">
    <property type="entry name" value="ER"/>
</dbReference>
<dbReference type="SUPFAM" id="SSF50129">
    <property type="entry name" value="GroES-like"/>
    <property type="match status" value="1"/>
</dbReference>
<dbReference type="Gene3D" id="3.40.50.720">
    <property type="entry name" value="NAD(P)-binding Rossmann-like Domain"/>
    <property type="match status" value="1"/>
</dbReference>
<dbReference type="SUPFAM" id="SSF51735">
    <property type="entry name" value="NAD(P)-binding Rossmann-fold domains"/>
    <property type="match status" value="1"/>
</dbReference>
<dbReference type="InterPro" id="IPR051603">
    <property type="entry name" value="Zinc-ADH_QOR/CCCR"/>
</dbReference>
<evidence type="ECO:0000256" key="1">
    <source>
        <dbReference type="ARBA" id="ARBA00022857"/>
    </source>
</evidence>
<proteinExistence type="predicted"/>
<dbReference type="CDD" id="cd08268">
    <property type="entry name" value="MDR2"/>
    <property type="match status" value="1"/>
</dbReference>
<sequence length="317" mass="31836">MKAITIRKFGPPEGMAVIDVPAPAPAGGQVLISVESIGVGGADTLIRSGGLFGWGFTEGHIPGSEVAGTVTAVGDGVDTSWIGQRVWAFTGVGGGYVEHAVAGVGEVVPLPANLSTVDAVTLGSSGVVAHFGLAHAHFSAGESVLVRGAAGSIGITAVQLAARGGAGAVAVTTSSAERGERLRELGATHVLDRSGEGADGGYDVIIDIVAGADLAAFLGKLNPNGRLVAVGAVGGLPPADFAMTLFPAFQKSTSFATFSSDTAPEADRRAVRTEQFAAAGRGELRTVVHEVLPLTEAVLAHQKMAAGEVFGRIVLTP</sequence>
<reference evidence="3 4" key="1">
    <citation type="submission" date="2019-11" db="EMBL/GenBank/DDBJ databases">
        <title>Draft genome of Amycolatopsis RM579.</title>
        <authorList>
            <person name="Duangmal K."/>
            <person name="Mingma R."/>
        </authorList>
    </citation>
    <scope>NUCLEOTIDE SEQUENCE [LARGE SCALE GENOMIC DNA]</scope>
    <source>
        <strain evidence="3 4">RM579</strain>
    </source>
</reference>
<protein>
    <submittedName>
        <fullName evidence="3">Zinc-binding dehydrogenase</fullName>
    </submittedName>
</protein>
<accession>A0A6N7Z7I2</accession>
<dbReference type="InterPro" id="IPR013154">
    <property type="entry name" value="ADH-like_N"/>
</dbReference>
<dbReference type="GO" id="GO:0016491">
    <property type="term" value="F:oxidoreductase activity"/>
    <property type="evidence" value="ECO:0007669"/>
    <property type="project" value="InterPro"/>
</dbReference>
<dbReference type="PANTHER" id="PTHR44154">
    <property type="entry name" value="QUINONE OXIDOREDUCTASE"/>
    <property type="match status" value="1"/>
</dbReference>
<evidence type="ECO:0000313" key="3">
    <source>
        <dbReference type="EMBL" id="MTD57211.1"/>
    </source>
</evidence>
<dbReference type="Proteomes" id="UP000440096">
    <property type="component" value="Unassembled WGS sequence"/>
</dbReference>
<feature type="domain" description="Enoyl reductase (ER)" evidence="2">
    <location>
        <begin position="10"/>
        <end position="315"/>
    </location>
</feature>
<dbReference type="SMART" id="SM00829">
    <property type="entry name" value="PKS_ER"/>
    <property type="match status" value="1"/>
</dbReference>
<evidence type="ECO:0000259" key="2">
    <source>
        <dbReference type="SMART" id="SM00829"/>
    </source>
</evidence>
<dbReference type="PANTHER" id="PTHR44154:SF1">
    <property type="entry name" value="QUINONE OXIDOREDUCTASE"/>
    <property type="match status" value="1"/>
</dbReference>
<name>A0A6N7Z7I2_9PSEU</name>
<dbReference type="EMBL" id="WMBA01000045">
    <property type="protein sequence ID" value="MTD57211.1"/>
    <property type="molecule type" value="Genomic_DNA"/>
</dbReference>
<gene>
    <name evidence="3" type="ORF">GKO32_25010</name>
</gene>
<dbReference type="InterPro" id="IPR011032">
    <property type="entry name" value="GroES-like_sf"/>
</dbReference>
<keyword evidence="4" id="KW-1185">Reference proteome</keyword>
<dbReference type="Pfam" id="PF08240">
    <property type="entry name" value="ADH_N"/>
    <property type="match status" value="1"/>
</dbReference>
<comment type="caution">
    <text evidence="3">The sequence shown here is derived from an EMBL/GenBank/DDBJ whole genome shotgun (WGS) entry which is preliminary data.</text>
</comment>